<feature type="domain" description="DUF218" evidence="1">
    <location>
        <begin position="48"/>
        <end position="186"/>
    </location>
</feature>
<evidence type="ECO:0000313" key="2">
    <source>
        <dbReference type="EMBL" id="OTP18834.1"/>
    </source>
</evidence>
<dbReference type="EMBL" id="NGMM01000001">
    <property type="protein sequence ID" value="OTP18834.1"/>
    <property type="molecule type" value="Genomic_DNA"/>
</dbReference>
<dbReference type="CDD" id="cd06259">
    <property type="entry name" value="YdcF-like"/>
    <property type="match status" value="1"/>
</dbReference>
<dbReference type="Gene3D" id="1.10.3620.10">
    <property type="entry name" value="YdcF like domain"/>
    <property type="match status" value="1"/>
</dbReference>
<name>A0A242KCD4_9ENTE</name>
<dbReference type="OrthoDB" id="2216870at2"/>
<dbReference type="InterPro" id="IPR003848">
    <property type="entry name" value="DUF218"/>
</dbReference>
<dbReference type="PANTHER" id="PTHR30336:SF20">
    <property type="entry name" value="DUF218 DOMAIN-CONTAINING PROTEIN"/>
    <property type="match status" value="1"/>
</dbReference>
<proteinExistence type="predicted"/>
<comment type="caution">
    <text evidence="2">The sequence shown here is derived from an EMBL/GenBank/DDBJ whole genome shotgun (WGS) entry which is preliminary data.</text>
</comment>
<dbReference type="RefSeq" id="WP_086347774.1">
    <property type="nucleotide sequence ID" value="NZ_CP147247.1"/>
</dbReference>
<dbReference type="InterPro" id="IPR014729">
    <property type="entry name" value="Rossmann-like_a/b/a_fold"/>
</dbReference>
<dbReference type="GO" id="GO:0005886">
    <property type="term" value="C:plasma membrane"/>
    <property type="evidence" value="ECO:0007669"/>
    <property type="project" value="TreeGrafter"/>
</dbReference>
<dbReference type="PANTHER" id="PTHR30336">
    <property type="entry name" value="INNER MEMBRANE PROTEIN, PROBABLE PERMEASE"/>
    <property type="match status" value="1"/>
</dbReference>
<dbReference type="Gene3D" id="3.40.50.620">
    <property type="entry name" value="HUPs"/>
    <property type="match status" value="1"/>
</dbReference>
<organism evidence="2">
    <name type="scientific">Candidatus Enterococcus clewellii</name>
    <dbReference type="NCBI Taxonomy" id="1834193"/>
    <lineage>
        <taxon>Bacteria</taxon>
        <taxon>Bacillati</taxon>
        <taxon>Bacillota</taxon>
        <taxon>Bacilli</taxon>
        <taxon>Lactobacillales</taxon>
        <taxon>Enterococcaceae</taxon>
        <taxon>Enterococcus</taxon>
    </lineage>
</organism>
<dbReference type="AlphaFoldDB" id="A0A242KCD4"/>
<gene>
    <name evidence="2" type="ORF">A5888_000648</name>
</gene>
<accession>A0A242KCD4</accession>
<reference evidence="2" key="1">
    <citation type="submission" date="2017-05" db="EMBL/GenBank/DDBJ databases">
        <title>The Genome Sequence of Enterococcus sp. 9E7_DIV0242.</title>
        <authorList>
            <consortium name="The Broad Institute Genomics Platform"/>
            <consortium name="The Broad Institute Genomic Center for Infectious Diseases"/>
            <person name="Earl A."/>
            <person name="Manson A."/>
            <person name="Schwartman J."/>
            <person name="Gilmore M."/>
            <person name="Abouelleil A."/>
            <person name="Cao P."/>
            <person name="Chapman S."/>
            <person name="Cusick C."/>
            <person name="Shea T."/>
            <person name="Young S."/>
            <person name="Neafsey D."/>
            <person name="Nusbaum C."/>
            <person name="Birren B."/>
        </authorList>
    </citation>
    <scope>NUCLEOTIDE SEQUENCE [LARGE SCALE GENOMIC DNA]</scope>
    <source>
        <strain evidence="2">9E7_DIV0242</strain>
    </source>
</reference>
<protein>
    <recommendedName>
        <fullName evidence="1">DUF218 domain-containing protein</fullName>
    </recommendedName>
</protein>
<evidence type="ECO:0000259" key="1">
    <source>
        <dbReference type="Pfam" id="PF02698"/>
    </source>
</evidence>
<sequence>MKRKAGDFVKPTTVNNINILSAFCGKRDLDSLEKKELELKYGIKQVDVLVLFGGSVLAGGDVLAEAIKNQIAKRYIIVGGHGHTTDGLRNEIQMYLPVLDQIDQLSEAELFNMYLKSNYGYEADYLETRSTNCGNNVTYLLDLLEQEAIPFDSIILIQDAAMQQRMDATFKKFNDSATVINYAAYQARVKSEHLQLAYKKNIMGMWTIERYISLLMGEIPRLTDDKNGYGPNGKNFLAHVDIPEEVSRAFSELQLDFPDAVRVANPDFSS</sequence>
<dbReference type="InterPro" id="IPR051599">
    <property type="entry name" value="Cell_Envelope_Assoc"/>
</dbReference>
<dbReference type="Pfam" id="PF02698">
    <property type="entry name" value="DUF218"/>
    <property type="match status" value="1"/>
</dbReference>